<dbReference type="PANTHER" id="PTHR35868:SF3">
    <property type="entry name" value="DUF2804 DOMAIN-CONTAINING PROTEIN"/>
    <property type="match status" value="1"/>
</dbReference>
<dbReference type="EMBL" id="LGCM01000019">
    <property type="protein sequence ID" value="KPL87443.1"/>
    <property type="molecule type" value="Genomic_DNA"/>
</dbReference>
<dbReference type="STRING" id="229921.ADN01_04600"/>
<reference evidence="2 3" key="2">
    <citation type="submission" date="2015-07" db="EMBL/GenBank/DDBJ databases">
        <title>Genome sequence of Levilinea saccharolytica DSM 16555.</title>
        <authorList>
            <person name="Hemp J."/>
            <person name="Ward L.M."/>
            <person name="Pace L.A."/>
            <person name="Fischer W.W."/>
        </authorList>
    </citation>
    <scope>NUCLEOTIDE SEQUENCE [LARGE SCALE GENOMIC DNA]</scope>
    <source>
        <strain evidence="2 3">KIBI-1</strain>
    </source>
</reference>
<dbReference type="OrthoDB" id="9762066at2"/>
<dbReference type="PATRIC" id="fig|229921.5.peg.3273"/>
<reference evidence="1" key="1">
    <citation type="journal article" date="2015" name="Genome Announc.">
        <title>Draft Genome Sequences of Anaerolinea thermolimosa IMO-1, Bellilinea caldifistulae GOMI-1, Leptolinea tardivitalis YMTK-2, Levilinea saccharolytica KIBI-1, Longilinea arvoryzae KOME-1, Previously Described as Members of the Class Anaerolineae (Chloroflexi).</title>
        <authorList>
            <person name="Matsuura N."/>
            <person name="Tourlousse M.D."/>
            <person name="Ohashi A."/>
            <person name="Hugenholtz P."/>
            <person name="Sekiguchi Y."/>
        </authorList>
    </citation>
    <scope>NUCLEOTIDE SEQUENCE</scope>
    <source>
        <strain evidence="1">KIBI-1</strain>
    </source>
</reference>
<protein>
    <recommendedName>
        <fullName evidence="4">DUF2804 domain-containing protein</fullName>
    </recommendedName>
</protein>
<evidence type="ECO:0000313" key="1">
    <source>
        <dbReference type="EMBL" id="GAP19716.1"/>
    </source>
</evidence>
<dbReference type="InterPro" id="IPR021243">
    <property type="entry name" value="DUF2804"/>
</dbReference>
<evidence type="ECO:0000313" key="2">
    <source>
        <dbReference type="EMBL" id="KPL87443.1"/>
    </source>
</evidence>
<dbReference type="PANTHER" id="PTHR35868">
    <property type="entry name" value="DUF2804 DOMAIN-CONTAINING PROTEIN-RELATED"/>
    <property type="match status" value="1"/>
</dbReference>
<sequence>MSIDQRLLRGPGPLLDSSGELADVGWAREPLLDCNLENAAFYGLRFLQPLRIKRWDYYGITTPTHFFSFTVSDVGYLGSIFAYAVEFASGRYHEETLTVPLARGVRLPRGSQQGESVYDNGRVRLHFSAAADHRRVAVRWPGFGGQELSAEAILHLTPGHDSMVIVIPIPKKRFYYNRKVNCMPAEGSLTCFGQNFTLDPATCLGNLDWGRGVWAYNSFWVWASASGFLPDQRTIGLNLGFGFGDTSAATENAFILNGRLHKLGEVKFSYDSKHFTRPWGMRSADGRLDLEFTPFFERVAKTDAKILLSEVHQMFGRYNGTAVTDEGERIEIRDLIGFAEEHHARW</sequence>
<dbReference type="EMBL" id="DF967975">
    <property type="protein sequence ID" value="GAP19716.1"/>
    <property type="molecule type" value="Genomic_DNA"/>
</dbReference>
<accession>A0A0M9U3E8</accession>
<dbReference type="Pfam" id="PF10974">
    <property type="entry name" value="DUF2804"/>
    <property type="match status" value="1"/>
</dbReference>
<keyword evidence="3" id="KW-1185">Reference proteome</keyword>
<name>A0A0M9U3E8_9CHLR</name>
<gene>
    <name evidence="2" type="ORF">ADN01_04600</name>
    <name evidence="1" type="ORF">LSAC_03628</name>
</gene>
<evidence type="ECO:0000313" key="3">
    <source>
        <dbReference type="Proteomes" id="UP000050501"/>
    </source>
</evidence>
<organism evidence="1">
    <name type="scientific">Levilinea saccharolytica</name>
    <dbReference type="NCBI Taxonomy" id="229921"/>
    <lineage>
        <taxon>Bacteria</taxon>
        <taxon>Bacillati</taxon>
        <taxon>Chloroflexota</taxon>
        <taxon>Anaerolineae</taxon>
        <taxon>Anaerolineales</taxon>
        <taxon>Anaerolineaceae</taxon>
        <taxon>Levilinea</taxon>
    </lineage>
</organism>
<dbReference type="Proteomes" id="UP000050501">
    <property type="component" value="Unassembled WGS sequence"/>
</dbReference>
<dbReference type="RefSeq" id="WP_062419964.1">
    <property type="nucleotide sequence ID" value="NZ_BBXZ01000188.1"/>
</dbReference>
<dbReference type="AlphaFoldDB" id="A0A0M9U3E8"/>
<evidence type="ECO:0008006" key="4">
    <source>
        <dbReference type="Google" id="ProtNLM"/>
    </source>
</evidence>
<proteinExistence type="predicted"/>